<sequence length="56" mass="6256">MKRKQTKEDCDGRACYEMDVDRYINEGLSGGRVDPHSGGLIEESLSLKEEEPPAKS</sequence>
<keyword evidence="3" id="KW-1185">Reference proteome</keyword>
<dbReference type="STRING" id="1464122.SAMN05421737_106111"/>
<name>A0A1G6JW10_9BACI</name>
<organism evidence="2 3">
    <name type="scientific">Shouchella lonarensis</name>
    <dbReference type="NCBI Taxonomy" id="1464122"/>
    <lineage>
        <taxon>Bacteria</taxon>
        <taxon>Bacillati</taxon>
        <taxon>Bacillota</taxon>
        <taxon>Bacilli</taxon>
        <taxon>Bacillales</taxon>
        <taxon>Bacillaceae</taxon>
        <taxon>Shouchella</taxon>
    </lineage>
</organism>
<dbReference type="EMBL" id="FMYM01000006">
    <property type="protein sequence ID" value="SDC22942.1"/>
    <property type="molecule type" value="Genomic_DNA"/>
</dbReference>
<feature type="region of interest" description="Disordered" evidence="1">
    <location>
        <begin position="28"/>
        <end position="56"/>
    </location>
</feature>
<evidence type="ECO:0000313" key="3">
    <source>
        <dbReference type="Proteomes" id="UP000242662"/>
    </source>
</evidence>
<evidence type="ECO:0000313" key="2">
    <source>
        <dbReference type="EMBL" id="SDC22942.1"/>
    </source>
</evidence>
<gene>
    <name evidence="2" type="ORF">SAMN05421737_106111</name>
</gene>
<feature type="compositionally biased region" description="Basic and acidic residues" evidence="1">
    <location>
        <begin position="45"/>
        <end position="56"/>
    </location>
</feature>
<accession>A0A1G6JW10</accession>
<proteinExistence type="predicted"/>
<evidence type="ECO:0000256" key="1">
    <source>
        <dbReference type="SAM" id="MobiDB-lite"/>
    </source>
</evidence>
<dbReference type="Proteomes" id="UP000242662">
    <property type="component" value="Unassembled WGS sequence"/>
</dbReference>
<dbReference type="AlphaFoldDB" id="A0A1G6JW10"/>
<dbReference type="RefSeq" id="WP_176763849.1">
    <property type="nucleotide sequence ID" value="NZ_FMYM01000006.1"/>
</dbReference>
<protein>
    <submittedName>
        <fullName evidence="2">Uncharacterized protein</fullName>
    </submittedName>
</protein>
<reference evidence="3" key="1">
    <citation type="submission" date="2016-09" db="EMBL/GenBank/DDBJ databases">
        <authorList>
            <person name="Varghese N."/>
            <person name="Submissions S."/>
        </authorList>
    </citation>
    <scope>NUCLEOTIDE SEQUENCE [LARGE SCALE GENOMIC DNA]</scope>
    <source>
        <strain evidence="3">25nlg</strain>
    </source>
</reference>